<evidence type="ECO:0000313" key="3">
    <source>
        <dbReference type="Proteomes" id="UP000750711"/>
    </source>
</evidence>
<comment type="caution">
    <text evidence="2">The sequence shown here is derived from an EMBL/GenBank/DDBJ whole genome shotgun (WGS) entry which is preliminary data.</text>
</comment>
<keyword evidence="3" id="KW-1185">Reference proteome</keyword>
<dbReference type="Gene3D" id="3.20.20.210">
    <property type="match status" value="1"/>
</dbReference>
<reference evidence="2" key="1">
    <citation type="submission" date="2021-03" db="EMBL/GenBank/DDBJ databases">
        <title>Comparative genomics and phylogenomic investigation of the class Geoglossomycetes provide insights into ecological specialization and systematics.</title>
        <authorList>
            <person name="Melie T."/>
            <person name="Pirro S."/>
            <person name="Miller A.N."/>
            <person name="Quandt A."/>
        </authorList>
    </citation>
    <scope>NUCLEOTIDE SEQUENCE</scope>
    <source>
        <strain evidence="2">CAQ_001_2017</strain>
    </source>
</reference>
<feature type="region of interest" description="Disordered" evidence="1">
    <location>
        <begin position="52"/>
        <end position="97"/>
    </location>
</feature>
<feature type="compositionally biased region" description="Polar residues" evidence="1">
    <location>
        <begin position="83"/>
        <end position="97"/>
    </location>
</feature>
<dbReference type="SUPFAM" id="SSF51726">
    <property type="entry name" value="UROD/MetE-like"/>
    <property type="match status" value="1"/>
</dbReference>
<accession>A0A9P8L9D1</accession>
<dbReference type="EMBL" id="JAGHQM010000998">
    <property type="protein sequence ID" value="KAH0556832.1"/>
    <property type="molecule type" value="Genomic_DNA"/>
</dbReference>
<dbReference type="InterPro" id="IPR038071">
    <property type="entry name" value="UROD/MetE-like_sf"/>
</dbReference>
<name>A0A9P8L9D1_9PEZI</name>
<protein>
    <submittedName>
        <fullName evidence="2">Uncharacterized protein</fullName>
    </submittedName>
</protein>
<evidence type="ECO:0000313" key="2">
    <source>
        <dbReference type="EMBL" id="KAH0556832.1"/>
    </source>
</evidence>
<dbReference type="AlphaFoldDB" id="A0A9P8L9D1"/>
<dbReference type="Proteomes" id="UP000750711">
    <property type="component" value="Unassembled WGS sequence"/>
</dbReference>
<proteinExistence type="predicted"/>
<gene>
    <name evidence="2" type="ORF">GP486_005379</name>
</gene>
<organism evidence="2 3">
    <name type="scientific">Trichoglossum hirsutum</name>
    <dbReference type="NCBI Taxonomy" id="265104"/>
    <lineage>
        <taxon>Eukaryota</taxon>
        <taxon>Fungi</taxon>
        <taxon>Dikarya</taxon>
        <taxon>Ascomycota</taxon>
        <taxon>Pezizomycotina</taxon>
        <taxon>Geoglossomycetes</taxon>
        <taxon>Geoglossales</taxon>
        <taxon>Geoglossaceae</taxon>
        <taxon>Trichoglossum</taxon>
    </lineage>
</organism>
<sequence length="97" mass="10535">MPIPTEVVGSLPRPSYLQQAFADYDAGKKSRADLTKAQDKAAEDSIKLMEEAGEPLVTDGEQRASSYAVSLRQPPPPKKKHSLTLSLDSQHTLSPSE</sequence>
<evidence type="ECO:0000256" key="1">
    <source>
        <dbReference type="SAM" id="MobiDB-lite"/>
    </source>
</evidence>